<dbReference type="Proteomes" id="UP000304864">
    <property type="component" value="Chromosome"/>
</dbReference>
<proteinExistence type="predicted"/>
<dbReference type="EMBL" id="CP040602">
    <property type="protein sequence ID" value="QCU90950.1"/>
    <property type="molecule type" value="Genomic_DNA"/>
</dbReference>
<organism evidence="1 2">
    <name type="scientific">Thiomicrorhabdus sediminis</name>
    <dbReference type="NCBI Taxonomy" id="2580412"/>
    <lineage>
        <taxon>Bacteria</taxon>
        <taxon>Pseudomonadati</taxon>
        <taxon>Pseudomonadota</taxon>
        <taxon>Gammaproteobacteria</taxon>
        <taxon>Thiotrichales</taxon>
        <taxon>Piscirickettsiaceae</taxon>
        <taxon>Thiomicrorhabdus</taxon>
    </lineage>
</organism>
<dbReference type="KEGG" id="thig:FE785_10095"/>
<gene>
    <name evidence="1" type="ORF">FE785_10095</name>
</gene>
<evidence type="ECO:0000313" key="1">
    <source>
        <dbReference type="EMBL" id="QCU90950.1"/>
    </source>
</evidence>
<sequence length="103" mass="11857">MKNNFLNHCVNWRILVSRFAFIFLAMFLFAQTEGIVHAEIHHFHEHEASCDIFENLAQPFSPTTHASFADLSQTASDAYLEQLVPLFHKSHVDHFFGRAPPAF</sequence>
<reference evidence="1 2" key="1">
    <citation type="submission" date="2019-05" db="EMBL/GenBank/DDBJ databases">
        <title>Thiomicrorhabdus sediminis sp. nov, a novel sulfur-oxidizing bacterium isolated from coastal sediment.</title>
        <authorList>
            <person name="Liu X."/>
        </authorList>
    </citation>
    <scope>NUCLEOTIDE SEQUENCE [LARGE SCALE GENOMIC DNA]</scope>
    <source>
        <strain evidence="1 2">G1</strain>
    </source>
</reference>
<accession>A0A4P9K913</accession>
<evidence type="ECO:0000313" key="2">
    <source>
        <dbReference type="Proteomes" id="UP000304864"/>
    </source>
</evidence>
<protein>
    <submittedName>
        <fullName evidence="1">Uncharacterized protein</fullName>
    </submittedName>
</protein>
<dbReference type="AlphaFoldDB" id="A0A4P9K913"/>
<dbReference type="RefSeq" id="WP_138565624.1">
    <property type="nucleotide sequence ID" value="NZ_CP040602.1"/>
</dbReference>
<name>A0A4P9K913_9GAMM</name>
<keyword evidence="2" id="KW-1185">Reference proteome</keyword>